<evidence type="ECO:0000313" key="4">
    <source>
        <dbReference type="EMBL" id="OPL29755.1"/>
    </source>
</evidence>
<dbReference type="AlphaFoldDB" id="A0A3L5TRL7"/>
<evidence type="ECO:0008006" key="6">
    <source>
        <dbReference type="Google" id="ProtNLM"/>
    </source>
</evidence>
<gene>
    <name evidence="4" type="ORF">AM593_05310</name>
</gene>
<sequence>MLALENIFKGSYRKGDKSVPSHPQQISRLHADALSAWSLLISIAPTFSVQKKIEMHLSRLSDLLESADVELRIVAGETIALLYELAREEDEPTHIHTPMDKSKDVPKTEYEGEDICTLCATLKNLATDSHKYRAKKDRKMQRSSFRDVLRAVEEGDEPDLAVKFGKECVMIDSWSKREQYDSLCQALTSGVNHHLQENPAIREIFGLGPPIPVGNVPPQKVSKWERTHYNAALFKARTKARSKHRDKRSVVMNGGSK</sequence>
<dbReference type="InterPro" id="IPR039777">
    <property type="entry name" value="IFRD"/>
</dbReference>
<keyword evidence="5" id="KW-1185">Reference proteome</keyword>
<dbReference type="Pfam" id="PF04836">
    <property type="entry name" value="IFRD_C"/>
    <property type="match status" value="1"/>
</dbReference>
<accession>A0A3L5TRL7</accession>
<dbReference type="Proteomes" id="UP000266721">
    <property type="component" value="Unassembled WGS sequence"/>
</dbReference>
<evidence type="ECO:0000256" key="1">
    <source>
        <dbReference type="SAM" id="MobiDB-lite"/>
    </source>
</evidence>
<dbReference type="InterPro" id="IPR006921">
    <property type="entry name" value="Interferon-rel_develop_reg_C"/>
</dbReference>
<dbReference type="InterPro" id="IPR007701">
    <property type="entry name" value="Interferon-rel_develop_reg_N"/>
</dbReference>
<name>A0A3L5TRL7_MYTGA</name>
<feature type="domain" description="Interferon-related developmental regulator N-terminal" evidence="3">
    <location>
        <begin position="1"/>
        <end position="153"/>
    </location>
</feature>
<dbReference type="PANTHER" id="PTHR12354:SF1">
    <property type="entry name" value="INTERFERON-RELATED DEVELOPMENTAL REGULATOR 1"/>
    <property type="match status" value="1"/>
</dbReference>
<dbReference type="SMR" id="A0A3L5TRL7"/>
<evidence type="ECO:0000313" key="5">
    <source>
        <dbReference type="Proteomes" id="UP000266721"/>
    </source>
</evidence>
<evidence type="ECO:0000259" key="3">
    <source>
        <dbReference type="Pfam" id="PF05004"/>
    </source>
</evidence>
<dbReference type="Pfam" id="PF05004">
    <property type="entry name" value="IFRD"/>
    <property type="match status" value="1"/>
</dbReference>
<reference evidence="4 5" key="1">
    <citation type="journal article" date="2016" name="PLoS ONE">
        <title>A First Insight into the Genome of the Filter-Feeder Mussel Mytilus galloprovincialis.</title>
        <authorList>
            <person name="Murgarella M."/>
            <person name="Puiu D."/>
            <person name="Novoa B."/>
            <person name="Figueras A."/>
            <person name="Posada D."/>
            <person name="Canchaya C."/>
        </authorList>
    </citation>
    <scope>NUCLEOTIDE SEQUENCE [LARGE SCALE GENOMIC DNA]</scope>
    <source>
        <tissue evidence="4">Muscle</tissue>
    </source>
</reference>
<organism evidence="4 5">
    <name type="scientific">Mytilus galloprovincialis</name>
    <name type="common">Mediterranean mussel</name>
    <dbReference type="NCBI Taxonomy" id="29158"/>
    <lineage>
        <taxon>Eukaryota</taxon>
        <taxon>Metazoa</taxon>
        <taxon>Spiralia</taxon>
        <taxon>Lophotrochozoa</taxon>
        <taxon>Mollusca</taxon>
        <taxon>Bivalvia</taxon>
        <taxon>Autobranchia</taxon>
        <taxon>Pteriomorphia</taxon>
        <taxon>Mytilida</taxon>
        <taxon>Mytiloidea</taxon>
        <taxon>Mytilidae</taxon>
        <taxon>Mytilinae</taxon>
        <taxon>Mytilus</taxon>
    </lineage>
</organism>
<feature type="region of interest" description="Disordered" evidence="1">
    <location>
        <begin position="237"/>
        <end position="257"/>
    </location>
</feature>
<feature type="non-terminal residue" evidence="4">
    <location>
        <position position="1"/>
    </location>
</feature>
<proteinExistence type="predicted"/>
<comment type="caution">
    <text evidence="4">The sequence shown here is derived from an EMBL/GenBank/DDBJ whole genome shotgun (WGS) entry which is preliminary data.</text>
</comment>
<evidence type="ECO:0000259" key="2">
    <source>
        <dbReference type="Pfam" id="PF04836"/>
    </source>
</evidence>
<feature type="domain" description="Interferon-related developmental regulator C-terminal" evidence="2">
    <location>
        <begin position="198"/>
        <end position="249"/>
    </location>
</feature>
<feature type="compositionally biased region" description="Basic residues" evidence="1">
    <location>
        <begin position="237"/>
        <end position="247"/>
    </location>
</feature>
<protein>
    <recommendedName>
        <fullName evidence="6">Interferon-related developmental regulator N-terminal domain-containing protein</fullName>
    </recommendedName>
</protein>
<dbReference type="EMBL" id="KV588356">
    <property type="protein sequence ID" value="OPL29755.1"/>
    <property type="molecule type" value="Genomic_DNA"/>
</dbReference>
<dbReference type="PANTHER" id="PTHR12354">
    <property type="entry name" value="INTERFERON-RELATED DEVELOPMENTAL REGULATOR"/>
    <property type="match status" value="1"/>
</dbReference>